<dbReference type="AlphaFoldDB" id="A0ABD1G058"/>
<reference evidence="1 2" key="1">
    <citation type="submission" date="2024-06" db="EMBL/GenBank/DDBJ databases">
        <title>A chromosome level genome sequence of Diviner's sage (Salvia divinorum).</title>
        <authorList>
            <person name="Ford S.A."/>
            <person name="Ro D.-K."/>
            <person name="Ness R.W."/>
            <person name="Phillips M.A."/>
        </authorList>
    </citation>
    <scope>NUCLEOTIDE SEQUENCE [LARGE SCALE GENOMIC DNA]</scope>
    <source>
        <strain evidence="1">SAF-2024a</strain>
        <tissue evidence="1">Leaf</tissue>
    </source>
</reference>
<dbReference type="Proteomes" id="UP001567538">
    <property type="component" value="Unassembled WGS sequence"/>
</dbReference>
<accession>A0ABD1G058</accession>
<name>A0ABD1G058_SALDI</name>
<keyword evidence="2" id="KW-1185">Reference proteome</keyword>
<organism evidence="1 2">
    <name type="scientific">Salvia divinorum</name>
    <name type="common">Maria pastora</name>
    <name type="synonym">Diviner's sage</name>
    <dbReference type="NCBI Taxonomy" id="28513"/>
    <lineage>
        <taxon>Eukaryota</taxon>
        <taxon>Viridiplantae</taxon>
        <taxon>Streptophyta</taxon>
        <taxon>Embryophyta</taxon>
        <taxon>Tracheophyta</taxon>
        <taxon>Spermatophyta</taxon>
        <taxon>Magnoliopsida</taxon>
        <taxon>eudicotyledons</taxon>
        <taxon>Gunneridae</taxon>
        <taxon>Pentapetalae</taxon>
        <taxon>asterids</taxon>
        <taxon>lamiids</taxon>
        <taxon>Lamiales</taxon>
        <taxon>Lamiaceae</taxon>
        <taxon>Nepetoideae</taxon>
        <taxon>Mentheae</taxon>
        <taxon>Salviinae</taxon>
        <taxon>Salvia</taxon>
        <taxon>Salvia subgen. Calosphace</taxon>
    </lineage>
</organism>
<dbReference type="EMBL" id="JBEAFC010000011">
    <property type="protein sequence ID" value="KAL1536358.1"/>
    <property type="molecule type" value="Genomic_DNA"/>
</dbReference>
<evidence type="ECO:0000313" key="2">
    <source>
        <dbReference type="Proteomes" id="UP001567538"/>
    </source>
</evidence>
<evidence type="ECO:0000313" key="1">
    <source>
        <dbReference type="EMBL" id="KAL1536358.1"/>
    </source>
</evidence>
<proteinExistence type="predicted"/>
<sequence>MVEERHKRFMKLNRNLDLVHQKFILDCANANIGPTLSFSLLKEVLGGLDYVGCTVLEVRNYRRDLRAYVEGADAQMLLNEMRRKKELWCIHI</sequence>
<gene>
    <name evidence="1" type="ORF">AAHA92_29026</name>
</gene>
<comment type="caution">
    <text evidence="1">The sequence shown here is derived from an EMBL/GenBank/DDBJ whole genome shotgun (WGS) entry which is preliminary data.</text>
</comment>
<protein>
    <submittedName>
        <fullName evidence="1">Protein FAR1-RELATED SEQUENCE 5-like</fullName>
    </submittedName>
</protein>